<proteinExistence type="inferred from homology"/>
<dbReference type="SUPFAM" id="SSF48179">
    <property type="entry name" value="6-phosphogluconate dehydrogenase C-terminal domain-like"/>
    <property type="match status" value="1"/>
</dbReference>
<dbReference type="Pfam" id="PF00393">
    <property type="entry name" value="6PGD"/>
    <property type="match status" value="1"/>
</dbReference>
<dbReference type="Gene3D" id="1.10.1040.10">
    <property type="entry name" value="N-(1-d-carboxylethyl)-l-norvaline Dehydrogenase, domain 2"/>
    <property type="match status" value="1"/>
</dbReference>
<dbReference type="InterPro" id="IPR006183">
    <property type="entry name" value="Pgluconate_DH"/>
</dbReference>
<dbReference type="PANTHER" id="PTHR11811">
    <property type="entry name" value="6-PHOSPHOGLUCONATE DEHYDROGENASE"/>
    <property type="match status" value="1"/>
</dbReference>
<comment type="similarity">
    <text evidence="1">Belongs to the 6-phosphogluconate dehydrogenase family.</text>
</comment>
<dbReference type="SUPFAM" id="SSF55347">
    <property type="entry name" value="Glyceraldehyde-3-phosphate dehydrogenase-like, C-terminal domain"/>
    <property type="match status" value="1"/>
</dbReference>
<dbReference type="GO" id="GO:0019521">
    <property type="term" value="P:D-gluconate metabolic process"/>
    <property type="evidence" value="ECO:0007669"/>
    <property type="project" value="UniProtKB-KW"/>
</dbReference>
<dbReference type="GO" id="GO:0050661">
    <property type="term" value="F:NADP binding"/>
    <property type="evidence" value="ECO:0007669"/>
    <property type="project" value="InterPro"/>
</dbReference>
<name>A0A1F7JBE1_9BACT</name>
<dbReference type="Pfam" id="PF02781">
    <property type="entry name" value="G6PD_C"/>
    <property type="match status" value="1"/>
</dbReference>
<dbReference type="SMART" id="SM01350">
    <property type="entry name" value="6PGD"/>
    <property type="match status" value="1"/>
</dbReference>
<sequence>STMRGQYEGYRDIQGVSKDSDVETFFKVRACLSNSRWDGVPIFLSSGKRFPEAKKDITITFRNPQQCLTCAPGKDYNNQIVFSLEPDEKIAITFFSKKPGLTLDIQKKDFTFTYRTATQRTQYVEEYEKLLLDCILGDQTLFVSTPEVGPMWQWTDAIVDGWKKNLSPLKTYMPGTDAIAAEELSGKLHHATSRRMFKKEIGIVGLGKMGEGIALQLIDRGWRVYGYNRTRSVTEALERQGMHGMFSLNEFTNSLRSPRIIWLMVPAGEVVDIMLNKISSVLEKGDIVIDAGNSFYKDAKKRADMLSKKEIRFVDVGISGGPKGARFGACLMVGGDKETFTFLEELFFDMSVPHGYQWFDGIGAGHFVKMVHNGIEYGMMQAIAEGFSLMKTAPFTLDLTRVADIYNHGSVIESRLVGWLKDAFDRYGVNLEHVSGAVDHLGEGKWTVDTAKELGIETKIIEGSLQFRIDSASNP</sequence>
<dbReference type="InterPro" id="IPR006114">
    <property type="entry name" value="6PGDH_C"/>
</dbReference>
<dbReference type="NCBIfam" id="NF007161">
    <property type="entry name" value="PRK09599.1"/>
    <property type="match status" value="1"/>
</dbReference>
<evidence type="ECO:0000256" key="3">
    <source>
        <dbReference type="ARBA" id="ARBA00023064"/>
    </source>
</evidence>
<reference evidence="5 6" key="1">
    <citation type="journal article" date="2016" name="Nat. Commun.">
        <title>Thousands of microbial genomes shed light on interconnected biogeochemical processes in an aquifer system.</title>
        <authorList>
            <person name="Anantharaman K."/>
            <person name="Brown C.T."/>
            <person name="Hug L.A."/>
            <person name="Sharon I."/>
            <person name="Castelle C.J."/>
            <person name="Probst A.J."/>
            <person name="Thomas B.C."/>
            <person name="Singh A."/>
            <person name="Wilkins M.J."/>
            <person name="Karaoz U."/>
            <person name="Brodie E.L."/>
            <person name="Williams K.H."/>
            <person name="Hubbard S.S."/>
            <person name="Banfield J.F."/>
        </authorList>
    </citation>
    <scope>NUCLEOTIDE SEQUENCE [LARGE SCALE GENOMIC DNA]</scope>
</reference>
<dbReference type="InterPro" id="IPR004849">
    <property type="entry name" value="6DGDH_YqeC"/>
</dbReference>
<dbReference type="Pfam" id="PF03446">
    <property type="entry name" value="NAD_binding_2"/>
    <property type="match status" value="1"/>
</dbReference>
<dbReference type="PRINTS" id="PR00076">
    <property type="entry name" value="6PGDHDRGNASE"/>
</dbReference>
<evidence type="ECO:0000313" key="6">
    <source>
        <dbReference type="Proteomes" id="UP000178486"/>
    </source>
</evidence>
<evidence type="ECO:0000256" key="1">
    <source>
        <dbReference type="ARBA" id="ARBA00008419"/>
    </source>
</evidence>
<dbReference type="InterPro" id="IPR006115">
    <property type="entry name" value="6PGDH_NADP-bd"/>
</dbReference>
<keyword evidence="2" id="KW-0560">Oxidoreductase</keyword>
<evidence type="ECO:0000313" key="5">
    <source>
        <dbReference type="EMBL" id="OGK52905.1"/>
    </source>
</evidence>
<dbReference type="GO" id="GO:0006098">
    <property type="term" value="P:pentose-phosphate shunt"/>
    <property type="evidence" value="ECO:0007669"/>
    <property type="project" value="InterPro"/>
</dbReference>
<feature type="non-terminal residue" evidence="5">
    <location>
        <position position="475"/>
    </location>
</feature>
<feature type="domain" description="6-phosphogluconate dehydrogenase C-terminal" evidence="4">
    <location>
        <begin position="365"/>
        <end position="472"/>
    </location>
</feature>
<dbReference type="Gene3D" id="3.30.360.10">
    <property type="entry name" value="Dihydrodipicolinate Reductase, domain 2"/>
    <property type="match status" value="1"/>
</dbReference>
<organism evidence="5 6">
    <name type="scientific">Candidatus Roizmanbacteria bacterium RIFCSPLOWO2_01_FULL_45_11</name>
    <dbReference type="NCBI Taxonomy" id="1802070"/>
    <lineage>
        <taxon>Bacteria</taxon>
        <taxon>Candidatus Roizmaniibacteriota</taxon>
    </lineage>
</organism>
<dbReference type="NCBIfam" id="TIGR00872">
    <property type="entry name" value="gnd_rel"/>
    <property type="match status" value="1"/>
</dbReference>
<comment type="caution">
    <text evidence="5">The sequence shown here is derived from an EMBL/GenBank/DDBJ whole genome shotgun (WGS) entry which is preliminary data.</text>
</comment>
<dbReference type="SUPFAM" id="SSF51735">
    <property type="entry name" value="NAD(P)-binding Rossmann-fold domains"/>
    <property type="match status" value="1"/>
</dbReference>
<dbReference type="InterPro" id="IPR013328">
    <property type="entry name" value="6PGD_dom2"/>
</dbReference>
<accession>A0A1F7JBE1</accession>
<dbReference type="GO" id="GO:0004345">
    <property type="term" value="F:glucose-6-phosphate dehydrogenase activity"/>
    <property type="evidence" value="ECO:0007669"/>
    <property type="project" value="InterPro"/>
</dbReference>
<keyword evidence="3" id="KW-0311">Gluconate utilization</keyword>
<protein>
    <submittedName>
        <fullName evidence="5">6-phosphogluconate dehydrogenase (Decarboxylating)</fullName>
    </submittedName>
</protein>
<dbReference type="GO" id="GO:0006006">
    <property type="term" value="P:glucose metabolic process"/>
    <property type="evidence" value="ECO:0007669"/>
    <property type="project" value="InterPro"/>
</dbReference>
<dbReference type="InterPro" id="IPR022675">
    <property type="entry name" value="G6P_DH_C"/>
</dbReference>
<dbReference type="GO" id="GO:0004616">
    <property type="term" value="F:phosphogluconate dehydrogenase (decarboxylating) activity"/>
    <property type="evidence" value="ECO:0007669"/>
    <property type="project" value="InterPro"/>
</dbReference>
<dbReference type="EMBL" id="MGAU01000073">
    <property type="protein sequence ID" value="OGK52905.1"/>
    <property type="molecule type" value="Genomic_DNA"/>
</dbReference>
<dbReference type="Proteomes" id="UP000178486">
    <property type="component" value="Unassembled WGS sequence"/>
</dbReference>
<evidence type="ECO:0000259" key="4">
    <source>
        <dbReference type="SMART" id="SM01350"/>
    </source>
</evidence>
<feature type="non-terminal residue" evidence="5">
    <location>
        <position position="1"/>
    </location>
</feature>
<evidence type="ECO:0000256" key="2">
    <source>
        <dbReference type="ARBA" id="ARBA00023002"/>
    </source>
</evidence>
<dbReference type="Gene3D" id="3.40.50.720">
    <property type="entry name" value="NAD(P)-binding Rossmann-like Domain"/>
    <property type="match status" value="2"/>
</dbReference>
<gene>
    <name evidence="5" type="ORF">A3B56_01780</name>
</gene>
<dbReference type="InterPro" id="IPR008927">
    <property type="entry name" value="6-PGluconate_DH-like_C_sf"/>
</dbReference>
<dbReference type="InterPro" id="IPR036291">
    <property type="entry name" value="NAD(P)-bd_dom_sf"/>
</dbReference>
<dbReference type="AlphaFoldDB" id="A0A1F7JBE1"/>